<reference evidence="2 3" key="1">
    <citation type="journal article" date="2009" name="Science">
        <title>Green evolution and dynamic adaptations revealed by genomes of the marine picoeukaryotes Micromonas.</title>
        <authorList>
            <person name="Worden A.Z."/>
            <person name="Lee J.H."/>
            <person name="Mock T."/>
            <person name="Rouze P."/>
            <person name="Simmons M.P."/>
            <person name="Aerts A.L."/>
            <person name="Allen A.E."/>
            <person name="Cuvelier M.L."/>
            <person name="Derelle E."/>
            <person name="Everett M.V."/>
            <person name="Foulon E."/>
            <person name="Grimwood J."/>
            <person name="Gundlach H."/>
            <person name="Henrissat B."/>
            <person name="Napoli C."/>
            <person name="McDonald S.M."/>
            <person name="Parker M.S."/>
            <person name="Rombauts S."/>
            <person name="Salamov A."/>
            <person name="Von Dassow P."/>
            <person name="Badger J.H."/>
            <person name="Coutinho P.M."/>
            <person name="Demir E."/>
            <person name="Dubchak I."/>
            <person name="Gentemann C."/>
            <person name="Eikrem W."/>
            <person name="Gready J.E."/>
            <person name="John U."/>
            <person name="Lanier W."/>
            <person name="Lindquist E.A."/>
            <person name="Lucas S."/>
            <person name="Mayer K.F."/>
            <person name="Moreau H."/>
            <person name="Not F."/>
            <person name="Otillar R."/>
            <person name="Panaud O."/>
            <person name="Pangilinan J."/>
            <person name="Paulsen I."/>
            <person name="Piegu B."/>
            <person name="Poliakov A."/>
            <person name="Robbens S."/>
            <person name="Schmutz J."/>
            <person name="Toulza E."/>
            <person name="Wyss T."/>
            <person name="Zelensky A."/>
            <person name="Zhou K."/>
            <person name="Armbrust E.V."/>
            <person name="Bhattacharya D."/>
            <person name="Goodenough U.W."/>
            <person name="Van de Peer Y."/>
            <person name="Grigoriev I.V."/>
        </authorList>
    </citation>
    <scope>NUCLEOTIDE SEQUENCE [LARGE SCALE GENOMIC DNA]</scope>
    <source>
        <strain evidence="2 3">CCMP1545</strain>
    </source>
</reference>
<feature type="compositionally biased region" description="Basic residues" evidence="1">
    <location>
        <begin position="79"/>
        <end position="88"/>
    </location>
</feature>
<dbReference type="Proteomes" id="UP000001876">
    <property type="component" value="Unassembled WGS sequence"/>
</dbReference>
<evidence type="ECO:0000313" key="3">
    <source>
        <dbReference type="Proteomes" id="UP000001876"/>
    </source>
</evidence>
<dbReference type="AlphaFoldDB" id="C1NAG2"/>
<gene>
    <name evidence="2" type="ORF">MICPUCDRAFT_54889</name>
</gene>
<sequence>MTPLTPPRRARRASADAASLQIAAQSAKQPCPNRARGAATATAARAARRDGGDEVKNTSARALLCFLLRPIARAEIARPRRGLHRRTCPRTPSPLTPHPPRTSRAQNAPPRKRRSPGKPLDRSANFGLFAVARDDVARRESLTAAVIERNWEDVAALAERTNHLADDLGVVATRRIAKTFVTRIESAARAAPATRAKKASSDVKSSVLAQRQQVIRDVTGDDIEGTTPRVCISSRVSSLLRC</sequence>
<evidence type="ECO:0000313" key="2">
    <source>
        <dbReference type="EMBL" id="EEH50884.1"/>
    </source>
</evidence>
<organism evidence="3">
    <name type="scientific">Micromonas pusilla (strain CCMP1545)</name>
    <name type="common">Picoplanktonic green alga</name>
    <dbReference type="NCBI Taxonomy" id="564608"/>
    <lineage>
        <taxon>Eukaryota</taxon>
        <taxon>Viridiplantae</taxon>
        <taxon>Chlorophyta</taxon>
        <taxon>Mamiellophyceae</taxon>
        <taxon>Mamiellales</taxon>
        <taxon>Mamiellaceae</taxon>
        <taxon>Micromonas</taxon>
    </lineage>
</organism>
<feature type="compositionally biased region" description="Pro residues" evidence="1">
    <location>
        <begin position="91"/>
        <end position="100"/>
    </location>
</feature>
<evidence type="ECO:0000256" key="1">
    <source>
        <dbReference type="SAM" id="MobiDB-lite"/>
    </source>
</evidence>
<name>C1NAG2_MICPC</name>
<protein>
    <submittedName>
        <fullName evidence="2">Predicted protein</fullName>
    </submittedName>
</protein>
<dbReference type="GeneID" id="9690344"/>
<dbReference type="RefSeq" id="XP_003064904.1">
    <property type="nucleotide sequence ID" value="XM_003064858.1"/>
</dbReference>
<feature type="region of interest" description="Disordered" evidence="1">
    <location>
        <begin position="78"/>
        <end position="123"/>
    </location>
</feature>
<dbReference type="KEGG" id="mpp:MICPUCDRAFT_54889"/>
<keyword evidence="3" id="KW-1185">Reference proteome</keyword>
<dbReference type="EMBL" id="GG663753">
    <property type="protein sequence ID" value="EEH50884.1"/>
    <property type="molecule type" value="Genomic_DNA"/>
</dbReference>
<feature type="region of interest" description="Disordered" evidence="1">
    <location>
        <begin position="23"/>
        <end position="55"/>
    </location>
</feature>
<accession>C1NAG2</accession>
<feature type="compositionally biased region" description="Low complexity" evidence="1">
    <location>
        <begin position="23"/>
        <end position="45"/>
    </location>
</feature>
<proteinExistence type="predicted"/>